<evidence type="ECO:0000256" key="3">
    <source>
        <dbReference type="SAM" id="Coils"/>
    </source>
</evidence>
<dbReference type="PROSITE" id="PS00758">
    <property type="entry name" value="ARGE_DAPE_CPG2_1"/>
    <property type="match status" value="1"/>
</dbReference>
<evidence type="ECO:0000313" key="4">
    <source>
        <dbReference type="EMBL" id="TYZ29587.1"/>
    </source>
</evidence>
<dbReference type="PIRSF" id="PIRSF010386">
    <property type="entry name" value="RocB"/>
    <property type="match status" value="1"/>
</dbReference>
<dbReference type="AlphaFoldDB" id="A0A5D6WNQ4"/>
<evidence type="ECO:0000256" key="2">
    <source>
        <dbReference type="ARBA" id="ARBA00022833"/>
    </source>
</evidence>
<dbReference type="SUPFAM" id="SSF53187">
    <property type="entry name" value="Zn-dependent exopeptidases"/>
    <property type="match status" value="1"/>
</dbReference>
<dbReference type="GO" id="GO:0016787">
    <property type="term" value="F:hydrolase activity"/>
    <property type="evidence" value="ECO:0007669"/>
    <property type="project" value="UniProtKB-KW"/>
</dbReference>
<comment type="caution">
    <text evidence="4">The sequence shown here is derived from an EMBL/GenBank/DDBJ whole genome shotgun (WGS) entry which is preliminary data.</text>
</comment>
<dbReference type="EMBL" id="VTOZ01000007">
    <property type="protein sequence ID" value="TYZ29587.1"/>
    <property type="molecule type" value="Genomic_DNA"/>
</dbReference>
<evidence type="ECO:0000256" key="1">
    <source>
        <dbReference type="ARBA" id="ARBA00022801"/>
    </source>
</evidence>
<proteinExistence type="predicted"/>
<gene>
    <name evidence="4" type="ORF">FZ041_04720</name>
</gene>
<accession>A0A5D6WNQ4</accession>
<dbReference type="Proteomes" id="UP000322783">
    <property type="component" value="Unassembled WGS sequence"/>
</dbReference>
<protein>
    <submittedName>
        <fullName evidence="4">M20/M25/M40 family metallo-hydrolase</fullName>
    </submittedName>
</protein>
<dbReference type="RefSeq" id="WP_149188723.1">
    <property type="nucleotide sequence ID" value="NZ_VTOZ01000007.1"/>
</dbReference>
<organism evidence="4 5">
    <name type="scientific">Selenomonas caprae</name>
    <dbReference type="NCBI Taxonomy" id="2606905"/>
    <lineage>
        <taxon>Bacteria</taxon>
        <taxon>Bacillati</taxon>
        <taxon>Bacillota</taxon>
        <taxon>Negativicutes</taxon>
        <taxon>Selenomonadales</taxon>
        <taxon>Selenomonadaceae</taxon>
        <taxon>Selenomonas</taxon>
    </lineage>
</organism>
<sequence length="551" mass="61702">MEFDVNLAGRMEEITKAFVAVKSVNGTAGEKAAADFVEGWLRRIPYFAAHPKQVIRQEIKGDKLQRSNIFAWVHGKKRESTDTILLHGHMDTVGTEDYGKLEAYAVDCDKLLAKLLQLDLPSGLREELASGDWLPGRGACDMKSGDVVFMVLLEYLSQHLEWFSGNLLLSINPVEENQHTGMLAGLSLLVKLQQEQGFHYLFAINNDYICPLYEGDTHRYIYTGVVGKLLPCFYIRGHETHVGQCFEGVDASVAMAEIVRALNYNTNYCDGYQGEFTLPPSVLKLKDLKNSYNVQTAQEAFAYFNYMVHSKSAVQILAEMKAVAQKALDTVTTRIQAGAAAYAELSGQAALSAGCRPVRVLTAEELTALIKENEADIEETLQARAAELQEDGMDLRMISLELVRLLVRKADFLGPVAVVFFAPPYCPFNTLRQENEGERRLYEQLAGIVNDFGQETGETYEIKQFFPSLSDSSYLTIQDDETSVACLQKNMPAMAKLYPLPLESIRALHIPALNYGCYGKDAHKWTERVYKPYSFQVLPRLLLKTFAEFLG</sequence>
<feature type="coiled-coil region" evidence="3">
    <location>
        <begin position="363"/>
        <end position="391"/>
    </location>
</feature>
<dbReference type="Pfam" id="PF01546">
    <property type="entry name" value="Peptidase_M20"/>
    <property type="match status" value="1"/>
</dbReference>
<name>A0A5D6WNQ4_9FIRM</name>
<keyword evidence="5" id="KW-1185">Reference proteome</keyword>
<dbReference type="InterPro" id="IPR001261">
    <property type="entry name" value="ArgE/DapE_CS"/>
</dbReference>
<dbReference type="InterPro" id="IPR002933">
    <property type="entry name" value="Peptidase_M20"/>
</dbReference>
<dbReference type="PANTHER" id="PTHR43808:SF27">
    <property type="entry name" value="PROTEIN ROCB"/>
    <property type="match status" value="1"/>
</dbReference>
<evidence type="ECO:0000313" key="5">
    <source>
        <dbReference type="Proteomes" id="UP000322783"/>
    </source>
</evidence>
<dbReference type="InterPro" id="IPR050072">
    <property type="entry name" value="Peptidase_M20A"/>
</dbReference>
<keyword evidence="2" id="KW-0862">Zinc</keyword>
<reference evidence="4 5" key="1">
    <citation type="submission" date="2019-08" db="EMBL/GenBank/DDBJ databases">
        <title>Selenomonas sp. mPRGC5 and Selenomonas sp. mPRGC8 isolated from ruminal fluid of dairy goat (Capra hircus).</title>
        <authorList>
            <person name="Poothong S."/>
            <person name="Nuengjamnong C."/>
            <person name="Tanasupawat S."/>
        </authorList>
    </citation>
    <scope>NUCLEOTIDE SEQUENCE [LARGE SCALE GENOMIC DNA]</scope>
    <source>
        <strain evidence="5">mPRGC8</strain>
    </source>
</reference>
<dbReference type="InterPro" id="IPR012166">
    <property type="entry name" value="Uncharacterised_RocB"/>
</dbReference>
<dbReference type="PANTHER" id="PTHR43808">
    <property type="entry name" value="ACETYLORNITHINE DEACETYLASE"/>
    <property type="match status" value="1"/>
</dbReference>
<keyword evidence="3" id="KW-0175">Coiled coil</keyword>
<dbReference type="Gene3D" id="3.40.630.10">
    <property type="entry name" value="Zn peptidases"/>
    <property type="match status" value="1"/>
</dbReference>
<keyword evidence="1 4" id="KW-0378">Hydrolase</keyword>